<feature type="region of interest" description="Disordered" evidence="6">
    <location>
        <begin position="1"/>
        <end position="54"/>
    </location>
</feature>
<evidence type="ECO:0000256" key="6">
    <source>
        <dbReference type="SAM" id="MobiDB-lite"/>
    </source>
</evidence>
<organism evidence="8 9">
    <name type="scientific">Hipposideros armiger</name>
    <name type="common">Great Himalayan leaf-nosed bat</name>
    <dbReference type="NCBI Taxonomy" id="186990"/>
    <lineage>
        <taxon>Eukaryota</taxon>
        <taxon>Metazoa</taxon>
        <taxon>Chordata</taxon>
        <taxon>Craniata</taxon>
        <taxon>Vertebrata</taxon>
        <taxon>Euteleostomi</taxon>
        <taxon>Mammalia</taxon>
        <taxon>Eutheria</taxon>
        <taxon>Laurasiatheria</taxon>
        <taxon>Chiroptera</taxon>
        <taxon>Yinpterochiroptera</taxon>
        <taxon>Rhinolophoidea</taxon>
        <taxon>Hipposideridae</taxon>
        <taxon>Hipposideros</taxon>
    </lineage>
</organism>
<reference evidence="9" key="1">
    <citation type="submission" date="2025-08" db="UniProtKB">
        <authorList>
            <consortium name="RefSeq"/>
        </authorList>
    </citation>
    <scope>IDENTIFICATION</scope>
    <source>
        <tissue evidence="9">Muscle</tissue>
    </source>
</reference>
<dbReference type="Proteomes" id="UP000694851">
    <property type="component" value="Unplaced"/>
</dbReference>
<dbReference type="AlphaFoldDB" id="A0A8B7SDR8"/>
<dbReference type="GO" id="GO:0007166">
    <property type="term" value="P:cell surface receptor signaling pathway"/>
    <property type="evidence" value="ECO:0007669"/>
    <property type="project" value="TreeGrafter"/>
</dbReference>
<comment type="subcellular location">
    <subcellularLocation>
        <location evidence="1">Membrane</location>
        <topology evidence="1">Multi-pass membrane protein</topology>
    </subcellularLocation>
</comment>
<evidence type="ECO:0000256" key="7">
    <source>
        <dbReference type="SAM" id="Phobius"/>
    </source>
</evidence>
<feature type="compositionally biased region" description="Polar residues" evidence="6">
    <location>
        <begin position="30"/>
        <end position="40"/>
    </location>
</feature>
<proteinExistence type="inferred from homology"/>
<feature type="region of interest" description="Disordered" evidence="6">
    <location>
        <begin position="222"/>
        <end position="247"/>
    </location>
</feature>
<evidence type="ECO:0000313" key="8">
    <source>
        <dbReference type="Proteomes" id="UP000694851"/>
    </source>
</evidence>
<keyword evidence="3 7" id="KW-0812">Transmembrane</keyword>
<keyword evidence="4 7" id="KW-1133">Transmembrane helix</keyword>
<evidence type="ECO:0000256" key="3">
    <source>
        <dbReference type="ARBA" id="ARBA00022692"/>
    </source>
</evidence>
<feature type="transmembrane region" description="Helical" evidence="7">
    <location>
        <begin position="97"/>
        <end position="116"/>
    </location>
</feature>
<protein>
    <submittedName>
        <fullName evidence="9">Membrane-spanning 4-domains subfamily A member 10</fullName>
    </submittedName>
</protein>
<evidence type="ECO:0000256" key="2">
    <source>
        <dbReference type="ARBA" id="ARBA00009565"/>
    </source>
</evidence>
<evidence type="ECO:0000256" key="1">
    <source>
        <dbReference type="ARBA" id="ARBA00004141"/>
    </source>
</evidence>
<dbReference type="InterPro" id="IPR030417">
    <property type="entry name" value="MS4A"/>
</dbReference>
<dbReference type="GO" id="GO:0005886">
    <property type="term" value="C:plasma membrane"/>
    <property type="evidence" value="ECO:0007669"/>
    <property type="project" value="TreeGrafter"/>
</dbReference>
<dbReference type="InterPro" id="IPR007237">
    <property type="entry name" value="CD20-like"/>
</dbReference>
<accession>A0A8B7SDR8</accession>
<name>A0A8B7SDR8_HIPAR</name>
<dbReference type="GeneID" id="109389975"/>
<dbReference type="OrthoDB" id="9449631at2759"/>
<comment type="similarity">
    <text evidence="2">Belongs to the MS4A family.</text>
</comment>
<evidence type="ECO:0000256" key="4">
    <source>
        <dbReference type="ARBA" id="ARBA00022989"/>
    </source>
</evidence>
<gene>
    <name evidence="9" type="primary">MS4A10</name>
</gene>
<dbReference type="CTD" id="341116"/>
<dbReference type="RefSeq" id="XP_019511497.1">
    <property type="nucleotide sequence ID" value="XM_019655952.1"/>
</dbReference>
<sequence>MAAEATGEARVIPKSGTGGLKPWQAISPAQPGQASLSQKAAQPGHLPPDWHQEKSQKPRGLLKELGAFHIVIALLHVFLGGYLISTVKDLHLVVLKSWYPFWGAASFLISGISAIAMDTVLKTYLKMLCLITNITSFFCVLAGLFVMAKDLFLENPFESPIWRPYPNSTVHIQRLELALLCFTCLELFLPGPTAVIAYRDRCLSAEEDDLFLVPDTNVFRAPPPSYEDVVQGDTQEEQTQSGCSESL</sequence>
<dbReference type="KEGG" id="hai:109389975"/>
<dbReference type="PANTHER" id="PTHR23320:SF5">
    <property type="entry name" value="MEMBRANE-SPANNING 4-DOMAINS SUBFAMILY A MEMBER 10"/>
    <property type="match status" value="1"/>
</dbReference>
<evidence type="ECO:0000313" key="9">
    <source>
        <dbReference type="RefSeq" id="XP_019511497.1"/>
    </source>
</evidence>
<feature type="transmembrane region" description="Helical" evidence="7">
    <location>
        <begin position="65"/>
        <end position="85"/>
    </location>
</feature>
<feature type="compositionally biased region" description="Polar residues" evidence="6">
    <location>
        <begin position="237"/>
        <end position="247"/>
    </location>
</feature>
<dbReference type="PANTHER" id="PTHR23320">
    <property type="entry name" value="MEMBRANE-SPANNING 4-DOMAINS SUBFAMILY A MS4A -RELATED"/>
    <property type="match status" value="1"/>
</dbReference>
<evidence type="ECO:0000256" key="5">
    <source>
        <dbReference type="ARBA" id="ARBA00023136"/>
    </source>
</evidence>
<keyword evidence="8" id="KW-1185">Reference proteome</keyword>
<dbReference type="Pfam" id="PF04103">
    <property type="entry name" value="CD20"/>
    <property type="match status" value="1"/>
</dbReference>
<feature type="transmembrane region" description="Helical" evidence="7">
    <location>
        <begin position="128"/>
        <end position="148"/>
    </location>
</feature>
<keyword evidence="5 7" id="KW-0472">Membrane</keyword>